<sequence>MYYKNHEEFIRNKMIPALFVGITIAITIFLLHYFYNLVIPIARFIIFGSFASSAFLLFMEPENKSSRLMTFIRSYIIAGIIGLIGSLLTYYINIYYSVTIVEFILAVSLVSLRAEHPPAMGIGLVYVIEKLNIYSIIFVVLGALIIASLDKILEKFVYIERRFDKNYK</sequence>
<dbReference type="Proteomes" id="UP000000438">
    <property type="component" value="Chromosome"/>
</dbReference>
<accession>Q6KZY8</accession>
<organism evidence="3 4">
    <name type="scientific">Picrophilus torridus (strain ATCC 700027 / DSM 9790 / JCM 10055 / NBRC 100828 / KAW 2/3)</name>
    <dbReference type="NCBI Taxonomy" id="1122961"/>
    <lineage>
        <taxon>Archaea</taxon>
        <taxon>Methanobacteriati</taxon>
        <taxon>Thermoplasmatota</taxon>
        <taxon>Thermoplasmata</taxon>
        <taxon>Thermoplasmatales</taxon>
        <taxon>Picrophilaceae</taxon>
        <taxon>Picrophilus</taxon>
    </lineage>
</organism>
<proteinExistence type="predicted"/>
<dbReference type="Pfam" id="PF04982">
    <property type="entry name" value="TM_HPP"/>
    <property type="match status" value="1"/>
</dbReference>
<feature type="domain" description="HPP transmembrane region" evidence="2">
    <location>
        <begin position="16"/>
        <end position="148"/>
    </location>
</feature>
<dbReference type="InterPro" id="IPR058581">
    <property type="entry name" value="TM_HPP"/>
</dbReference>
<evidence type="ECO:0000259" key="2">
    <source>
        <dbReference type="Pfam" id="PF04982"/>
    </source>
</evidence>
<dbReference type="GeneID" id="2845103"/>
<reference evidence="3 4" key="1">
    <citation type="journal article" date="2004" name="Proc. Natl. Acad. Sci. U.S.A.">
        <title>Genome sequence of Picrophilus torridus and its implications for life around pH 0.</title>
        <authorList>
            <person name="Futterer O."/>
            <person name="Angelov A."/>
            <person name="Liesegang H."/>
            <person name="Gottschalk G."/>
            <person name="Schleper C."/>
            <person name="Schepers B."/>
            <person name="Dock C."/>
            <person name="Antranikian G."/>
            <person name="Liebl W."/>
        </authorList>
    </citation>
    <scope>NUCLEOTIDE SEQUENCE [LARGE SCALE GENOMIC DNA]</scope>
    <source>
        <strain evidence="4">ATCC 700027 / DSM 9790 / JCM 10055 / NBRC 100828</strain>
    </source>
</reference>
<dbReference type="OrthoDB" id="384961at2157"/>
<keyword evidence="1" id="KW-0472">Membrane</keyword>
<dbReference type="InParanoid" id="Q6KZY8"/>
<dbReference type="RefSeq" id="WP_011177930.1">
    <property type="nucleotide sequence ID" value="NC_005877.1"/>
</dbReference>
<evidence type="ECO:0000313" key="4">
    <source>
        <dbReference type="Proteomes" id="UP000000438"/>
    </source>
</evidence>
<feature type="transmembrane region" description="Helical" evidence="1">
    <location>
        <begin position="41"/>
        <end position="59"/>
    </location>
</feature>
<dbReference type="PaxDb" id="263820-PTO1129"/>
<feature type="transmembrane region" description="Helical" evidence="1">
    <location>
        <begin position="71"/>
        <end position="88"/>
    </location>
</feature>
<dbReference type="HOGENOM" id="CLU_1582948_0_0_2"/>
<gene>
    <name evidence="3" type="ordered locus">PTO1129</name>
</gene>
<feature type="transmembrane region" description="Helical" evidence="1">
    <location>
        <begin position="14"/>
        <end position="35"/>
    </location>
</feature>
<keyword evidence="1" id="KW-0812">Transmembrane</keyword>
<protein>
    <recommendedName>
        <fullName evidence="2">HPP transmembrane region domain-containing protein</fullName>
    </recommendedName>
</protein>
<dbReference type="KEGG" id="pto:PTO1129"/>
<dbReference type="AlphaFoldDB" id="Q6KZY8"/>
<dbReference type="EMBL" id="AE017261">
    <property type="protein sequence ID" value="AAT43714.1"/>
    <property type="molecule type" value="Genomic_DNA"/>
</dbReference>
<feature type="transmembrane region" description="Helical" evidence="1">
    <location>
        <begin position="133"/>
        <end position="153"/>
    </location>
</feature>
<evidence type="ECO:0000313" key="3">
    <source>
        <dbReference type="EMBL" id="AAT43714.1"/>
    </source>
</evidence>
<name>Q6KZY8_PICTO</name>
<keyword evidence="1" id="KW-1133">Transmembrane helix</keyword>
<evidence type="ECO:0000256" key="1">
    <source>
        <dbReference type="SAM" id="Phobius"/>
    </source>
</evidence>